<dbReference type="PANTHER" id="PTHR39181">
    <property type="entry name" value="TYROSINE-PROTEIN PHOSPHATASE YWQE"/>
    <property type="match status" value="1"/>
</dbReference>
<evidence type="ECO:0000313" key="5">
    <source>
        <dbReference type="EMBL" id="QJR76335.1"/>
    </source>
</evidence>
<dbReference type="AlphaFoldDB" id="A0A0K2HKW3"/>
<dbReference type="PIRSF" id="PIRSF016557">
    <property type="entry name" value="Caps_synth_CpsB"/>
    <property type="match status" value="1"/>
</dbReference>
<dbReference type="Proteomes" id="UP000294834">
    <property type="component" value="Unassembled WGS sequence"/>
</dbReference>
<dbReference type="GeneID" id="93446616"/>
<dbReference type="EMBL" id="SLTX01000001">
    <property type="protein sequence ID" value="TDB07326.1"/>
    <property type="molecule type" value="Genomic_DNA"/>
</dbReference>
<evidence type="ECO:0000256" key="1">
    <source>
        <dbReference type="ARBA" id="ARBA00005750"/>
    </source>
</evidence>
<dbReference type="EC" id="3.1.3.48" evidence="2"/>
<comment type="similarity">
    <text evidence="1">Belongs to the metallo-dependent hydrolases superfamily. CpsB/CapC family.</text>
</comment>
<evidence type="ECO:0000313" key="9">
    <source>
        <dbReference type="Proteomes" id="UP000294834"/>
    </source>
</evidence>
<dbReference type="Proteomes" id="UP000500949">
    <property type="component" value="Chromosome"/>
</dbReference>
<dbReference type="EMBL" id="CP046176">
    <property type="protein sequence ID" value="QJR76335.1"/>
    <property type="molecule type" value="Genomic_DNA"/>
</dbReference>
<protein>
    <recommendedName>
        <fullName evidence="2">protein-tyrosine-phosphatase</fullName>
        <ecNumber evidence="2">3.1.3.48</ecNumber>
    </recommendedName>
</protein>
<dbReference type="InterPro" id="IPR016667">
    <property type="entry name" value="Caps_polysacc_synth_CpsB/CapC"/>
</dbReference>
<reference evidence="7 9" key="2">
    <citation type="journal article" date="2019" name="Nat. Microbiol.">
        <title>Genomic variation and strain-specific functional adaptation in the human gut microbiome during early life.</title>
        <authorList>
            <person name="Vatanen T."/>
            <person name="Plichta D.R."/>
            <person name="Somani J."/>
            <person name="Munch P.C."/>
            <person name="Arthur T.D."/>
            <person name="Hall A.B."/>
            <person name="Rudolf S."/>
            <person name="Oakeley E.J."/>
            <person name="Ke X."/>
            <person name="Young R.A."/>
            <person name="Haiser H.J."/>
            <person name="Kolde R."/>
            <person name="Yassour M."/>
            <person name="Luopajarvi K."/>
            <person name="Siljander H."/>
            <person name="Virtanen S.M."/>
            <person name="Ilonen J."/>
            <person name="Uibo R."/>
            <person name="Tillmann V."/>
            <person name="Mokurov S."/>
            <person name="Dorshakova N."/>
            <person name="Porter J.A."/>
            <person name="McHardy A.C."/>
            <person name="Lahdesmaki H."/>
            <person name="Vlamakis H."/>
            <person name="Huttenhower C."/>
            <person name="Knip M."/>
            <person name="Xavier R.J."/>
        </authorList>
    </citation>
    <scope>NUCLEOTIDE SEQUENCE [LARGE SCALE GENOMIC DNA]</scope>
    <source>
        <strain evidence="7 9">RJX1052</strain>
    </source>
</reference>
<dbReference type="InterPro" id="IPR016195">
    <property type="entry name" value="Pol/histidinol_Pase-like"/>
</dbReference>
<evidence type="ECO:0000256" key="4">
    <source>
        <dbReference type="ARBA" id="ARBA00051722"/>
    </source>
</evidence>
<dbReference type="GO" id="GO:0004725">
    <property type="term" value="F:protein tyrosine phosphatase activity"/>
    <property type="evidence" value="ECO:0007669"/>
    <property type="project" value="UniProtKB-EC"/>
</dbReference>
<dbReference type="Pfam" id="PF19567">
    <property type="entry name" value="CpsB_CapC"/>
    <property type="match status" value="1"/>
</dbReference>
<dbReference type="KEGG" id="bdh:GV66_14605"/>
<dbReference type="Proteomes" id="UP000283678">
    <property type="component" value="Unassembled WGS sequence"/>
</dbReference>
<evidence type="ECO:0000313" key="8">
    <source>
        <dbReference type="Proteomes" id="UP000283678"/>
    </source>
</evidence>
<reference evidence="6 8" key="1">
    <citation type="submission" date="2018-08" db="EMBL/GenBank/DDBJ databases">
        <title>A genome reference for cultivated species of the human gut microbiota.</title>
        <authorList>
            <person name="Zou Y."/>
            <person name="Xue W."/>
            <person name="Luo G."/>
        </authorList>
    </citation>
    <scope>NUCLEOTIDE SEQUENCE [LARGE SCALE GENOMIC DNA]</scope>
    <source>
        <strain evidence="6 8">AF14-1AC</strain>
    </source>
</reference>
<dbReference type="GO" id="GO:0030145">
    <property type="term" value="F:manganese ion binding"/>
    <property type="evidence" value="ECO:0007669"/>
    <property type="project" value="InterPro"/>
</dbReference>
<evidence type="ECO:0000313" key="7">
    <source>
        <dbReference type="EMBL" id="TDB07326.1"/>
    </source>
</evidence>
<organism evidence="6 8">
    <name type="scientific">Phocaeicola dorei</name>
    <dbReference type="NCBI Taxonomy" id="357276"/>
    <lineage>
        <taxon>Bacteria</taxon>
        <taxon>Pseudomonadati</taxon>
        <taxon>Bacteroidota</taxon>
        <taxon>Bacteroidia</taxon>
        <taxon>Bacteroidales</taxon>
        <taxon>Bacteroidaceae</taxon>
        <taxon>Phocaeicola</taxon>
    </lineage>
</organism>
<dbReference type="Gene3D" id="3.20.20.140">
    <property type="entry name" value="Metal-dependent hydrolases"/>
    <property type="match status" value="1"/>
</dbReference>
<dbReference type="RefSeq" id="WP_007838101.1">
    <property type="nucleotide sequence ID" value="NZ_CP046176.1"/>
</dbReference>
<dbReference type="SUPFAM" id="SSF89550">
    <property type="entry name" value="PHP domain-like"/>
    <property type="match status" value="1"/>
</dbReference>
<gene>
    <name evidence="6" type="ORF">DWW04_10960</name>
    <name evidence="7" type="ORF">E1J06_07835</name>
    <name evidence="5" type="ORF">GKD17_07975</name>
</gene>
<evidence type="ECO:0000256" key="3">
    <source>
        <dbReference type="ARBA" id="ARBA00022801"/>
    </source>
</evidence>
<comment type="catalytic activity">
    <reaction evidence="4">
        <text>O-phospho-L-tyrosyl-[protein] + H2O = L-tyrosyl-[protein] + phosphate</text>
        <dbReference type="Rhea" id="RHEA:10684"/>
        <dbReference type="Rhea" id="RHEA-COMP:10136"/>
        <dbReference type="Rhea" id="RHEA-COMP:20101"/>
        <dbReference type="ChEBI" id="CHEBI:15377"/>
        <dbReference type="ChEBI" id="CHEBI:43474"/>
        <dbReference type="ChEBI" id="CHEBI:46858"/>
        <dbReference type="ChEBI" id="CHEBI:61978"/>
        <dbReference type="EC" id="3.1.3.48"/>
    </reaction>
</comment>
<keyword evidence="3" id="KW-0378">Hydrolase</keyword>
<accession>A0A0K2HKW3</accession>
<evidence type="ECO:0000256" key="2">
    <source>
        <dbReference type="ARBA" id="ARBA00013064"/>
    </source>
</evidence>
<dbReference type="EMBL" id="QRZL01000009">
    <property type="protein sequence ID" value="RGV77176.1"/>
    <property type="molecule type" value="Genomic_DNA"/>
</dbReference>
<proteinExistence type="inferred from homology"/>
<sequence>MFGIFKSKYNLINSGLMKGMTDIHSHVLPGVDDGSPDINTSLSLLRYMESIGLREVWLTPHIMEDYPTLNKKLQQQFDVLKAAYSGPLNLRLSSEYMMDAAFTNKLDGEVLPLGSSHLLVETSYMYPPPGLLDILMKVWNAGYQPVIAHPERYLYMGEKDYLQLKEKGYSFQLNLMSLSGYYGPHPKVVSEKLLKQRMYDFVGTDLHHLERYRPMLDQLRLTRKQLEALEGLIANNARI</sequence>
<name>A0A0K2HKW3_9BACT</name>
<evidence type="ECO:0000313" key="6">
    <source>
        <dbReference type="EMBL" id="RGV77176.1"/>
    </source>
</evidence>
<dbReference type="PANTHER" id="PTHR39181:SF1">
    <property type="entry name" value="TYROSINE-PROTEIN PHOSPHATASE YWQE"/>
    <property type="match status" value="1"/>
</dbReference>
<reference evidence="5 10" key="3">
    <citation type="submission" date="2019-11" db="EMBL/GenBank/DDBJ databases">
        <title>Complete genome sequence of Bacteroides dorei DSM 17855.</title>
        <authorList>
            <person name="Russell J.T."/>
        </authorList>
    </citation>
    <scope>NUCLEOTIDE SEQUENCE [LARGE SCALE GENOMIC DNA]</scope>
    <source>
        <strain evidence="5 10">DSM 17855</strain>
    </source>
</reference>
<evidence type="ECO:0000313" key="10">
    <source>
        <dbReference type="Proteomes" id="UP000500949"/>
    </source>
</evidence>